<dbReference type="GO" id="GO:0015385">
    <property type="term" value="F:sodium:proton antiporter activity"/>
    <property type="evidence" value="ECO:0007669"/>
    <property type="project" value="InterPro"/>
</dbReference>
<dbReference type="GO" id="GO:0098719">
    <property type="term" value="P:sodium ion import across plasma membrane"/>
    <property type="evidence" value="ECO:0007669"/>
    <property type="project" value="TreeGrafter"/>
</dbReference>
<evidence type="ECO:0000256" key="9">
    <source>
        <dbReference type="SAM" id="Phobius"/>
    </source>
</evidence>
<keyword evidence="5" id="KW-0915">Sodium</keyword>
<dbReference type="GO" id="GO:0015386">
    <property type="term" value="F:potassium:proton antiporter activity"/>
    <property type="evidence" value="ECO:0007669"/>
    <property type="project" value="TreeGrafter"/>
</dbReference>
<accession>A0AA88HZ94</accession>
<evidence type="ECO:0000256" key="1">
    <source>
        <dbReference type="ARBA" id="ARBA00004141"/>
    </source>
</evidence>
<dbReference type="PRINTS" id="PR01084">
    <property type="entry name" value="NAHEXCHNGR"/>
</dbReference>
<proteinExistence type="predicted"/>
<dbReference type="EMBL" id="JAVRJZ010000012">
    <property type="protein sequence ID" value="KAK2715111.1"/>
    <property type="molecule type" value="Genomic_DNA"/>
</dbReference>
<keyword evidence="6" id="KW-0406">Ion transport</keyword>
<dbReference type="Gene3D" id="6.10.140.1330">
    <property type="match status" value="1"/>
</dbReference>
<feature type="domain" description="Cation/H+ exchanger transmembrane" evidence="10">
    <location>
        <begin position="54"/>
        <end position="225"/>
    </location>
</feature>
<evidence type="ECO:0000256" key="8">
    <source>
        <dbReference type="ARBA" id="ARBA00023201"/>
    </source>
</evidence>
<keyword evidence="8" id="KW-0739">Sodium transport</keyword>
<keyword evidence="4 9" id="KW-1133">Transmembrane helix</keyword>
<keyword evidence="12" id="KW-1185">Reference proteome</keyword>
<feature type="transmembrane region" description="Helical" evidence="9">
    <location>
        <begin position="90"/>
        <end position="116"/>
    </location>
</feature>
<evidence type="ECO:0000313" key="12">
    <source>
        <dbReference type="Proteomes" id="UP001187531"/>
    </source>
</evidence>
<dbReference type="InterPro" id="IPR006153">
    <property type="entry name" value="Cation/H_exchanger_TM"/>
</dbReference>
<evidence type="ECO:0000256" key="3">
    <source>
        <dbReference type="ARBA" id="ARBA00022692"/>
    </source>
</evidence>
<evidence type="ECO:0000259" key="10">
    <source>
        <dbReference type="Pfam" id="PF00999"/>
    </source>
</evidence>
<dbReference type="InterPro" id="IPR004709">
    <property type="entry name" value="NaH_exchanger"/>
</dbReference>
<keyword evidence="2" id="KW-0813">Transport</keyword>
<feature type="transmembrane region" description="Helical" evidence="9">
    <location>
        <begin position="195"/>
        <end position="227"/>
    </location>
</feature>
<dbReference type="GO" id="GO:0005886">
    <property type="term" value="C:plasma membrane"/>
    <property type="evidence" value="ECO:0007669"/>
    <property type="project" value="TreeGrafter"/>
</dbReference>
<name>A0AA88HZ94_ARTSF</name>
<evidence type="ECO:0000256" key="2">
    <source>
        <dbReference type="ARBA" id="ARBA00022448"/>
    </source>
</evidence>
<gene>
    <name evidence="11" type="ORF">QYM36_009936</name>
</gene>
<sequence>MPRKASNYNLATPPEVIWLQLSRRGKAAASLNKTYSYTFKGEVDDVVSNEIEQKATFDPEIFFNILLPPIIFHAAYSMKRRFFFKNLGAIFTFAFLGTTVTAFVTGGIMWSLIQIVPNLARKFSFLDTLYFGAVISATDPVTVLAIFSELHVDVNLYALVFGESVFNDAIAIVMTRAIQSYSEYNTVQEGFEMNAFFYAVGNFLAIFCSSFMLGSCLGISTALISFLSSF</sequence>
<protein>
    <recommendedName>
        <fullName evidence="10">Cation/H+ exchanger transmembrane domain-containing protein</fullName>
    </recommendedName>
</protein>
<evidence type="ECO:0000256" key="5">
    <source>
        <dbReference type="ARBA" id="ARBA00023053"/>
    </source>
</evidence>
<keyword evidence="3 9" id="KW-0812">Transmembrane</keyword>
<dbReference type="GO" id="GO:0055037">
    <property type="term" value="C:recycling endosome"/>
    <property type="evidence" value="ECO:0007669"/>
    <property type="project" value="TreeGrafter"/>
</dbReference>
<comment type="caution">
    <text evidence="11">The sequence shown here is derived from an EMBL/GenBank/DDBJ whole genome shotgun (WGS) entry which is preliminary data.</text>
</comment>
<dbReference type="PANTHER" id="PTHR10110">
    <property type="entry name" value="SODIUM/HYDROGEN EXCHANGER"/>
    <property type="match status" value="1"/>
</dbReference>
<dbReference type="PANTHER" id="PTHR10110:SF187">
    <property type="entry name" value="SODIUM_HYDROGEN EXCHANGER"/>
    <property type="match status" value="1"/>
</dbReference>
<feature type="transmembrane region" description="Helical" evidence="9">
    <location>
        <begin position="128"/>
        <end position="147"/>
    </location>
</feature>
<evidence type="ECO:0000313" key="11">
    <source>
        <dbReference type="EMBL" id="KAK2715111.1"/>
    </source>
</evidence>
<evidence type="ECO:0000256" key="4">
    <source>
        <dbReference type="ARBA" id="ARBA00022989"/>
    </source>
</evidence>
<organism evidence="11 12">
    <name type="scientific">Artemia franciscana</name>
    <name type="common">Brine shrimp</name>
    <name type="synonym">Artemia sanfranciscana</name>
    <dbReference type="NCBI Taxonomy" id="6661"/>
    <lineage>
        <taxon>Eukaryota</taxon>
        <taxon>Metazoa</taxon>
        <taxon>Ecdysozoa</taxon>
        <taxon>Arthropoda</taxon>
        <taxon>Crustacea</taxon>
        <taxon>Branchiopoda</taxon>
        <taxon>Anostraca</taxon>
        <taxon>Artemiidae</taxon>
        <taxon>Artemia</taxon>
    </lineage>
</organism>
<dbReference type="GO" id="GO:0051453">
    <property type="term" value="P:regulation of intracellular pH"/>
    <property type="evidence" value="ECO:0007669"/>
    <property type="project" value="TreeGrafter"/>
</dbReference>
<keyword evidence="7 9" id="KW-0472">Membrane</keyword>
<dbReference type="AlphaFoldDB" id="A0AA88HZ94"/>
<dbReference type="Proteomes" id="UP001187531">
    <property type="component" value="Unassembled WGS sequence"/>
</dbReference>
<evidence type="ECO:0000256" key="6">
    <source>
        <dbReference type="ARBA" id="ARBA00023065"/>
    </source>
</evidence>
<dbReference type="Pfam" id="PF00999">
    <property type="entry name" value="Na_H_Exchanger"/>
    <property type="match status" value="1"/>
</dbReference>
<dbReference type="InterPro" id="IPR018422">
    <property type="entry name" value="Cation/H_exchanger_CPA1"/>
</dbReference>
<evidence type="ECO:0000256" key="7">
    <source>
        <dbReference type="ARBA" id="ARBA00023136"/>
    </source>
</evidence>
<reference evidence="11" key="1">
    <citation type="submission" date="2023-07" db="EMBL/GenBank/DDBJ databases">
        <title>Chromosome-level genome assembly of Artemia franciscana.</title>
        <authorList>
            <person name="Jo E."/>
        </authorList>
    </citation>
    <scope>NUCLEOTIDE SEQUENCE</scope>
    <source>
        <tissue evidence="11">Whole body</tissue>
    </source>
</reference>
<comment type="subcellular location">
    <subcellularLocation>
        <location evidence="1">Membrane</location>
        <topology evidence="1">Multi-pass membrane protein</topology>
    </subcellularLocation>
</comment>